<dbReference type="EMBL" id="LRRD01000026">
    <property type="protein sequence ID" value="KXW58056.1"/>
    <property type="molecule type" value="Genomic_DNA"/>
</dbReference>
<dbReference type="SMART" id="SM00044">
    <property type="entry name" value="CYCc"/>
    <property type="match status" value="1"/>
</dbReference>
<dbReference type="Gene3D" id="3.30.70.1230">
    <property type="entry name" value="Nucleotide cyclase"/>
    <property type="match status" value="1"/>
</dbReference>
<evidence type="ECO:0000256" key="1">
    <source>
        <dbReference type="SAM" id="Phobius"/>
    </source>
</evidence>
<dbReference type="PROSITE" id="PS50125">
    <property type="entry name" value="GUANYLATE_CYCLASE_2"/>
    <property type="match status" value="1"/>
</dbReference>
<evidence type="ECO:0000259" key="2">
    <source>
        <dbReference type="PROSITE" id="PS50125"/>
    </source>
</evidence>
<reference evidence="3 4" key="1">
    <citation type="submission" date="2016-01" db="EMBL/GenBank/DDBJ databases">
        <title>Genome sequence of the acidophilic iron oxidising Ferrovum strain Z-31.</title>
        <authorList>
            <person name="Poehlein A."/>
            <person name="Ullrich S.R."/>
            <person name="Schloemann M."/>
            <person name="Muehling M."/>
            <person name="Daniel R."/>
        </authorList>
    </citation>
    <scope>NUCLEOTIDE SEQUENCE [LARGE SCALE GENOMIC DNA]</scope>
    <source>
        <strain evidence="3 4">Z-31</strain>
    </source>
</reference>
<dbReference type="EC" id="4.6.1.1" evidence="3"/>
<dbReference type="InterPro" id="IPR007890">
    <property type="entry name" value="CHASE2"/>
</dbReference>
<dbReference type="PANTHER" id="PTHR43081">
    <property type="entry name" value="ADENYLATE CYCLASE, TERMINAL-DIFFERENTIATION SPECIFIC-RELATED"/>
    <property type="match status" value="1"/>
</dbReference>
<keyword evidence="4" id="KW-1185">Reference proteome</keyword>
<proteinExistence type="predicted"/>
<dbReference type="PANTHER" id="PTHR43081:SF1">
    <property type="entry name" value="ADENYLATE CYCLASE, TERMINAL-DIFFERENTIATION SPECIFIC"/>
    <property type="match status" value="1"/>
</dbReference>
<feature type="domain" description="Guanylate cyclase" evidence="2">
    <location>
        <begin position="451"/>
        <end position="583"/>
    </location>
</feature>
<dbReference type="GO" id="GO:0004016">
    <property type="term" value="F:adenylate cyclase activity"/>
    <property type="evidence" value="ECO:0007669"/>
    <property type="project" value="UniProtKB-EC"/>
</dbReference>
<dbReference type="Pfam" id="PF00211">
    <property type="entry name" value="Guanylate_cyc"/>
    <property type="match status" value="1"/>
</dbReference>
<dbReference type="GO" id="GO:0009190">
    <property type="term" value="P:cyclic nucleotide biosynthetic process"/>
    <property type="evidence" value="ECO:0007669"/>
    <property type="project" value="InterPro"/>
</dbReference>
<keyword evidence="1" id="KW-0812">Transmembrane</keyword>
<dbReference type="CDD" id="cd07302">
    <property type="entry name" value="CHD"/>
    <property type="match status" value="1"/>
</dbReference>
<dbReference type="RefSeq" id="WP_062188093.1">
    <property type="nucleotide sequence ID" value="NZ_LRRD01000026.1"/>
</dbReference>
<dbReference type="GO" id="GO:0035556">
    <property type="term" value="P:intracellular signal transduction"/>
    <property type="evidence" value="ECO:0007669"/>
    <property type="project" value="InterPro"/>
</dbReference>
<dbReference type="InterPro" id="IPR050697">
    <property type="entry name" value="Adenylyl/Guanylyl_Cyclase_3/4"/>
</dbReference>
<evidence type="ECO:0000313" key="3">
    <source>
        <dbReference type="EMBL" id="KXW58056.1"/>
    </source>
</evidence>
<dbReference type="Proteomes" id="UP000075653">
    <property type="component" value="Unassembled WGS sequence"/>
</dbReference>
<dbReference type="STRING" id="1789004.FEMY_14070"/>
<dbReference type="SUPFAM" id="SSF55073">
    <property type="entry name" value="Nucleotide cyclase"/>
    <property type="match status" value="1"/>
</dbReference>
<feature type="transmembrane region" description="Helical" evidence="1">
    <location>
        <begin position="389"/>
        <end position="409"/>
    </location>
</feature>
<keyword evidence="3" id="KW-0456">Lyase</keyword>
<dbReference type="PATRIC" id="fig|1789004.3.peg.1426"/>
<feature type="transmembrane region" description="Helical" evidence="1">
    <location>
        <begin position="15"/>
        <end position="34"/>
    </location>
</feature>
<dbReference type="InterPro" id="IPR001054">
    <property type="entry name" value="A/G_cyclase"/>
</dbReference>
<protein>
    <submittedName>
        <fullName evidence="3">Adenylate cyclase 1</fullName>
        <ecNumber evidence="3">4.6.1.1</ecNumber>
    </submittedName>
</protein>
<sequence>MNRALQIWLEHPWRLRFLALGLAVLMTVVGALLWRGPLHQLDERTGSAVWSWGAGAQERRVVVVDVDEKSIQALGPWPWPRERTALLLKRLDQAGVSLKLLDILFDSPRPGDDPLRRALASPIPTVTGELFALDGKEHYQTGVLAGALPGACPQASLPAEGYLAPAAGLLSATALAGHITPILDPDGAVRQVPGLLCYQGKSYLSLPLAGAWAALQDASVPHLEPGKKLTDPAWWLTLGDWRMPLDAQGRYRVSYQVPRSGWVSVSAVDVLEGKVPGALLRGVWALVGATAFGAGDVVPTPQGGAVGGVEVHAQTLAALLDDRTPYTPRLASLWPWSAGLLISLGLLGVLAKTRRSVGLGLPFAGGASLALLYGIHGVLLLSWHWWLDWTIPALYTVLATLWLSGFELVRVRFERERLYHHLSSYLPAAVAREVACQGPSAQVQALCREATVLFVDLRNFSAYCEGRPPEETATLLHLFYTTATRVVEGFGGVVEQMVGDGLMAVWNGSEPCIDHGRQGLAAARDLWDALGAQLPHLSSQRMPPLDVGMGMESGTVLIGSFGPAQRRVHTVLGETVSVAAALQAMTGELAYPILLGPQLVALAQPKEVQALGQFLLPGLARPRVLHALPVVMDPRHLRLVYEAEDRQQATA</sequence>
<evidence type="ECO:0000313" key="4">
    <source>
        <dbReference type="Proteomes" id="UP000075653"/>
    </source>
</evidence>
<name>A0A149VXY8_9PROT</name>
<dbReference type="AlphaFoldDB" id="A0A149VXY8"/>
<organism evidence="3 4">
    <name type="scientific">Ferrovum myxofaciens</name>
    <dbReference type="NCBI Taxonomy" id="416213"/>
    <lineage>
        <taxon>Bacteria</taxon>
        <taxon>Pseudomonadati</taxon>
        <taxon>Pseudomonadota</taxon>
        <taxon>Betaproteobacteria</taxon>
        <taxon>Ferrovales</taxon>
        <taxon>Ferrovaceae</taxon>
        <taxon>Ferrovum</taxon>
    </lineage>
</organism>
<gene>
    <name evidence="3" type="primary">cyaA</name>
    <name evidence="3" type="ORF">FEMY_14070</name>
</gene>
<dbReference type="SMART" id="SM01080">
    <property type="entry name" value="CHASE2"/>
    <property type="match status" value="1"/>
</dbReference>
<dbReference type="InterPro" id="IPR029787">
    <property type="entry name" value="Nucleotide_cyclase"/>
</dbReference>
<keyword evidence="1" id="KW-1133">Transmembrane helix</keyword>
<feature type="transmembrane region" description="Helical" evidence="1">
    <location>
        <begin position="363"/>
        <end position="383"/>
    </location>
</feature>
<accession>A0A149VXY8</accession>
<comment type="caution">
    <text evidence="3">The sequence shown here is derived from an EMBL/GenBank/DDBJ whole genome shotgun (WGS) entry which is preliminary data.</text>
</comment>
<keyword evidence="1" id="KW-0472">Membrane</keyword>
<dbReference type="Pfam" id="PF05226">
    <property type="entry name" value="CHASE2"/>
    <property type="match status" value="1"/>
</dbReference>
<feature type="transmembrane region" description="Helical" evidence="1">
    <location>
        <begin position="333"/>
        <end position="351"/>
    </location>
</feature>